<evidence type="ECO:0000313" key="1">
    <source>
        <dbReference type="EMBL" id="QYJ69257.1"/>
    </source>
</evidence>
<evidence type="ECO:0008006" key="3">
    <source>
        <dbReference type="Google" id="ProtNLM"/>
    </source>
</evidence>
<organism evidence="1 2">
    <name type="scientific">Flavobacterium litorale</name>
    <dbReference type="NCBI Taxonomy" id="2856519"/>
    <lineage>
        <taxon>Bacteria</taxon>
        <taxon>Pseudomonadati</taxon>
        <taxon>Bacteroidota</taxon>
        <taxon>Flavobacteriia</taxon>
        <taxon>Flavobacteriales</taxon>
        <taxon>Flavobacteriaceae</taxon>
        <taxon>Flavobacterium</taxon>
    </lineage>
</organism>
<protein>
    <recommendedName>
        <fullName evidence="3">Lipoprotein</fullName>
    </recommendedName>
</protein>
<evidence type="ECO:0000313" key="2">
    <source>
        <dbReference type="Proteomes" id="UP000825381"/>
    </source>
</evidence>
<gene>
    <name evidence="1" type="ORF">K1I41_05035</name>
</gene>
<name>A0ABX8V9S2_9FLAO</name>
<dbReference type="Proteomes" id="UP000825381">
    <property type="component" value="Chromosome"/>
</dbReference>
<dbReference type="RefSeq" id="WP_220641592.1">
    <property type="nucleotide sequence ID" value="NZ_CP080429.1"/>
</dbReference>
<dbReference type="PROSITE" id="PS51257">
    <property type="entry name" value="PROKAR_LIPOPROTEIN"/>
    <property type="match status" value="1"/>
</dbReference>
<dbReference type="EMBL" id="CP080429">
    <property type="protein sequence ID" value="QYJ69257.1"/>
    <property type="molecule type" value="Genomic_DNA"/>
</dbReference>
<dbReference type="Gene3D" id="3.40.1000.10">
    <property type="entry name" value="Mog1/PsbP, alpha/beta/alpha sandwich"/>
    <property type="match status" value="1"/>
</dbReference>
<reference evidence="1 2" key="1">
    <citation type="submission" date="2021-07" db="EMBL/GenBank/DDBJ databases">
        <title>Flavobacterium WSW3-B6 sp.nov, isolated from seaweed.</title>
        <authorList>
            <person name="Muhammad N."/>
            <person name="Ho H."/>
            <person name="Lee Y.-J."/>
            <person name="Nguyen T."/>
            <person name="Ho J."/>
            <person name="Kim S.-G."/>
        </authorList>
    </citation>
    <scope>NUCLEOTIDE SEQUENCE [LARGE SCALE GENOMIC DNA]</scope>
    <source>
        <strain evidence="1 2">WSW3-B6</strain>
    </source>
</reference>
<keyword evidence="2" id="KW-1185">Reference proteome</keyword>
<proteinExistence type="predicted"/>
<sequence length="186" mass="21581">MKNFILITLFVTLLLTSCSDTDYETRTVRVKGKYSIDIPKMLSKATDLNEDASLQYQNTFRELYVIVIDESKREYENVIVDSYLEEAYGNNLNGYSKLVVEGIEREIVLDSLPKLKDITINGMKAKTFATTGEVDAVRGYWNITFIEGRNNYYQVMSWTLPDNIEKYEDIINDMRNSFKDTDKSKK</sequence>
<accession>A0ABX8V9S2</accession>